<dbReference type="InterPro" id="IPR029411">
    <property type="entry name" value="RG-lyase_III"/>
</dbReference>
<dbReference type="InterPro" id="IPR008979">
    <property type="entry name" value="Galactose-bd-like_sf"/>
</dbReference>
<feature type="region of interest" description="Disordered" evidence="1">
    <location>
        <begin position="189"/>
        <end position="208"/>
    </location>
</feature>
<sequence length="405" mass="46190">MQLQVERAVQLILILIMTLLIDQVLGADKRNRTHGISSNLSKKQLKRIQVFAKVMLAQARSSSNSEFKGEMSEMKSSIARVEGVLMVRVNDPKANPPLFSSGVIGKDNSIARHGIHGLYWLFNADVPGAQLVEGKNTVFLTQPQAHTSWQEIMYDYIRLEGPPSSGLKNIANEYFEWMKRKCLMESEQHTRSEQSCSPSRPSEVQYANEDTSHSPAYFDMDMEDESQQPNEDLRKSLFPCIIRYSATGWKGNTYPDSTCLAQRLQIILPTQVVDFTLKHLQENSKVLFRQRMETVGLKSILTNIEYGWGHFHLRSKQPWHMIVRQSCLDVQDAFVLCGVFRKSGPGPKNGEHYGAPLIEEEWDDNNVVFPKSEFDHDCTLDGFDEYVQAQQGIYSFVYIVVVIML</sequence>
<accession>A0A835LDF4</accession>
<dbReference type="OrthoDB" id="1888023at2759"/>
<protein>
    <recommendedName>
        <fullName evidence="3">Rhamnogalacturonan lyase domain-containing protein</fullName>
    </recommendedName>
</protein>
<dbReference type="PANTHER" id="PTHR32018:SF1">
    <property type="entry name" value="RHAMNOGALACTURONAN ENDOLYASE"/>
    <property type="match status" value="1"/>
</dbReference>
<dbReference type="Proteomes" id="UP000631114">
    <property type="component" value="Unassembled WGS sequence"/>
</dbReference>
<feature type="compositionally biased region" description="Polar residues" evidence="1">
    <location>
        <begin position="193"/>
        <end position="202"/>
    </location>
</feature>
<keyword evidence="5" id="KW-1185">Reference proteome</keyword>
<dbReference type="SUPFAM" id="SSF49785">
    <property type="entry name" value="Galactose-binding domain-like"/>
    <property type="match status" value="1"/>
</dbReference>
<feature type="chain" id="PRO_5032689816" description="Rhamnogalacturonan lyase domain-containing protein" evidence="2">
    <location>
        <begin position="27"/>
        <end position="405"/>
    </location>
</feature>
<organism evidence="4 5">
    <name type="scientific">Coptis chinensis</name>
    <dbReference type="NCBI Taxonomy" id="261450"/>
    <lineage>
        <taxon>Eukaryota</taxon>
        <taxon>Viridiplantae</taxon>
        <taxon>Streptophyta</taxon>
        <taxon>Embryophyta</taxon>
        <taxon>Tracheophyta</taxon>
        <taxon>Spermatophyta</taxon>
        <taxon>Magnoliopsida</taxon>
        <taxon>Ranunculales</taxon>
        <taxon>Ranunculaceae</taxon>
        <taxon>Coptidoideae</taxon>
        <taxon>Coptis</taxon>
    </lineage>
</organism>
<dbReference type="InterPro" id="IPR051850">
    <property type="entry name" value="Polysacch_Lyase_4"/>
</dbReference>
<dbReference type="EMBL" id="JADFTS010000008">
    <property type="protein sequence ID" value="KAF9591413.1"/>
    <property type="molecule type" value="Genomic_DNA"/>
</dbReference>
<evidence type="ECO:0000259" key="3">
    <source>
        <dbReference type="Pfam" id="PF14683"/>
    </source>
</evidence>
<feature type="signal peptide" evidence="2">
    <location>
        <begin position="1"/>
        <end position="26"/>
    </location>
</feature>
<comment type="caution">
    <text evidence="4">The sequence shown here is derived from an EMBL/GenBank/DDBJ whole genome shotgun (WGS) entry which is preliminary data.</text>
</comment>
<evidence type="ECO:0000313" key="4">
    <source>
        <dbReference type="EMBL" id="KAF9591413.1"/>
    </source>
</evidence>
<gene>
    <name evidence="4" type="ORF">IFM89_004111</name>
</gene>
<name>A0A835LDF4_9MAGN</name>
<keyword evidence="2" id="KW-0732">Signal</keyword>
<dbReference type="Gene3D" id="2.60.120.260">
    <property type="entry name" value="Galactose-binding domain-like"/>
    <property type="match status" value="1"/>
</dbReference>
<feature type="domain" description="Rhamnogalacturonan lyase" evidence="3">
    <location>
        <begin position="66"/>
        <end position="159"/>
    </location>
</feature>
<evidence type="ECO:0000313" key="5">
    <source>
        <dbReference type="Proteomes" id="UP000631114"/>
    </source>
</evidence>
<evidence type="ECO:0000256" key="1">
    <source>
        <dbReference type="SAM" id="MobiDB-lite"/>
    </source>
</evidence>
<dbReference type="PANTHER" id="PTHR32018">
    <property type="entry name" value="RHAMNOGALACTURONATE LYASE FAMILY PROTEIN"/>
    <property type="match status" value="1"/>
</dbReference>
<evidence type="ECO:0000256" key="2">
    <source>
        <dbReference type="SAM" id="SignalP"/>
    </source>
</evidence>
<proteinExistence type="predicted"/>
<dbReference type="Pfam" id="PF14683">
    <property type="entry name" value="CBM-like"/>
    <property type="match status" value="1"/>
</dbReference>
<reference evidence="4 5" key="1">
    <citation type="submission" date="2020-10" db="EMBL/GenBank/DDBJ databases">
        <title>The Coptis chinensis genome and diversification of protoberbering-type alkaloids.</title>
        <authorList>
            <person name="Wang B."/>
            <person name="Shu S."/>
            <person name="Song C."/>
            <person name="Liu Y."/>
        </authorList>
    </citation>
    <scope>NUCLEOTIDE SEQUENCE [LARGE SCALE GENOMIC DNA]</scope>
    <source>
        <strain evidence="4">HL-2020</strain>
        <tissue evidence="4">Leaf</tissue>
    </source>
</reference>
<dbReference type="AlphaFoldDB" id="A0A835LDF4"/>